<proteinExistence type="predicted"/>
<dbReference type="AlphaFoldDB" id="A0AAV8V949"/>
<protein>
    <recommendedName>
        <fullName evidence="3">PiggyBac transposable element-derived protein domain-containing protein</fullName>
    </recommendedName>
</protein>
<organism evidence="1 2">
    <name type="scientific">Exocentrus adspersus</name>
    <dbReference type="NCBI Taxonomy" id="1586481"/>
    <lineage>
        <taxon>Eukaryota</taxon>
        <taxon>Metazoa</taxon>
        <taxon>Ecdysozoa</taxon>
        <taxon>Arthropoda</taxon>
        <taxon>Hexapoda</taxon>
        <taxon>Insecta</taxon>
        <taxon>Pterygota</taxon>
        <taxon>Neoptera</taxon>
        <taxon>Endopterygota</taxon>
        <taxon>Coleoptera</taxon>
        <taxon>Polyphaga</taxon>
        <taxon>Cucujiformia</taxon>
        <taxon>Chrysomeloidea</taxon>
        <taxon>Cerambycidae</taxon>
        <taxon>Lamiinae</taxon>
        <taxon>Acanthocinini</taxon>
        <taxon>Exocentrus</taxon>
    </lineage>
</organism>
<sequence length="130" mass="15125">MKASQRMNRWSIRSGYSFDTYCGAKNIQTKQNNLPLGSRDKELQAQYGITEHRNVHCQTKKFAKRKVVDIFEIKYDKDGLLFVRWQDNNIVTVITNYDSVEPLAKTIQPLLFQNYNKAMGGLDMLDQCVK</sequence>
<reference evidence="1 2" key="1">
    <citation type="journal article" date="2023" name="Insect Mol. Biol.">
        <title>Genome sequencing provides insights into the evolution of gene families encoding plant cell wall-degrading enzymes in longhorned beetles.</title>
        <authorList>
            <person name="Shin N.R."/>
            <person name="Okamura Y."/>
            <person name="Kirsch R."/>
            <person name="Pauchet Y."/>
        </authorList>
    </citation>
    <scope>NUCLEOTIDE SEQUENCE [LARGE SCALE GENOMIC DNA]</scope>
    <source>
        <strain evidence="1">EAD_L_NR</strain>
    </source>
</reference>
<dbReference type="EMBL" id="JANEYG010000265">
    <property type="protein sequence ID" value="KAJ8910654.1"/>
    <property type="molecule type" value="Genomic_DNA"/>
</dbReference>
<evidence type="ECO:0000313" key="1">
    <source>
        <dbReference type="EMBL" id="KAJ8910654.1"/>
    </source>
</evidence>
<name>A0AAV8V949_9CUCU</name>
<evidence type="ECO:0008006" key="3">
    <source>
        <dbReference type="Google" id="ProtNLM"/>
    </source>
</evidence>
<gene>
    <name evidence="1" type="ORF">NQ315_011637</name>
</gene>
<keyword evidence="2" id="KW-1185">Reference proteome</keyword>
<accession>A0AAV8V949</accession>
<dbReference type="Proteomes" id="UP001159042">
    <property type="component" value="Unassembled WGS sequence"/>
</dbReference>
<comment type="caution">
    <text evidence="1">The sequence shown here is derived from an EMBL/GenBank/DDBJ whole genome shotgun (WGS) entry which is preliminary data.</text>
</comment>
<evidence type="ECO:0000313" key="2">
    <source>
        <dbReference type="Proteomes" id="UP001159042"/>
    </source>
</evidence>